<dbReference type="STRING" id="988801.SAMN05216522_10696"/>
<evidence type="ECO:0000313" key="2">
    <source>
        <dbReference type="EMBL" id="SEQ75438.1"/>
    </source>
</evidence>
<keyword evidence="1" id="KW-0732">Signal</keyword>
<sequence>MKRFTLLSSLALCMLLTACSHSDQAAHPRYLPDDDMCGASQFQNYVGKPLRAVDDLQLEQPVRAIPAYASVSMDFILRRINFLANDKGMITRVYCG</sequence>
<proteinExistence type="predicted"/>
<dbReference type="Pfam" id="PF11720">
    <property type="entry name" value="Inhibitor_I78"/>
    <property type="match status" value="1"/>
</dbReference>
<dbReference type="RefSeq" id="WP_092675987.1">
    <property type="nucleotide sequence ID" value="NZ_FOGC01000006.1"/>
</dbReference>
<keyword evidence="3" id="KW-1185">Reference proteome</keyword>
<dbReference type="EMBL" id="FOGC01000006">
    <property type="protein sequence ID" value="SEQ75438.1"/>
    <property type="molecule type" value="Genomic_DNA"/>
</dbReference>
<feature type="signal peptide" evidence="1">
    <location>
        <begin position="1"/>
        <end position="25"/>
    </location>
</feature>
<dbReference type="InterPro" id="IPR021719">
    <property type="entry name" value="Prot_inh_I78"/>
</dbReference>
<name>A0A1H9ILJ3_9GAMM</name>
<evidence type="ECO:0000313" key="3">
    <source>
        <dbReference type="Proteomes" id="UP000242515"/>
    </source>
</evidence>
<evidence type="ECO:0000256" key="1">
    <source>
        <dbReference type="SAM" id="SignalP"/>
    </source>
</evidence>
<gene>
    <name evidence="2" type="ORF">SAMN05216522_10696</name>
</gene>
<feature type="chain" id="PRO_5017233167" evidence="1">
    <location>
        <begin position="26"/>
        <end position="96"/>
    </location>
</feature>
<dbReference type="OrthoDB" id="6542851at2"/>
<organism evidence="2 3">
    <name type="scientific">Rosenbergiella nectarea</name>
    <dbReference type="NCBI Taxonomy" id="988801"/>
    <lineage>
        <taxon>Bacteria</taxon>
        <taxon>Pseudomonadati</taxon>
        <taxon>Pseudomonadota</taxon>
        <taxon>Gammaproteobacteria</taxon>
        <taxon>Enterobacterales</taxon>
        <taxon>Erwiniaceae</taxon>
        <taxon>Rosenbergiella</taxon>
    </lineage>
</organism>
<reference evidence="3" key="1">
    <citation type="submission" date="2016-10" db="EMBL/GenBank/DDBJ databases">
        <authorList>
            <person name="Varghese N."/>
            <person name="Submissions S."/>
        </authorList>
    </citation>
    <scope>NUCLEOTIDE SEQUENCE [LARGE SCALE GENOMIC DNA]</scope>
    <source>
        <strain evidence="3">8N4</strain>
    </source>
</reference>
<accession>A0A1H9ILJ3</accession>
<dbReference type="Proteomes" id="UP000242515">
    <property type="component" value="Unassembled WGS sequence"/>
</dbReference>
<dbReference type="Gene3D" id="3.30.10.10">
    <property type="entry name" value="Trypsin Inhibitor V, subunit A"/>
    <property type="match status" value="1"/>
</dbReference>
<protein>
    <submittedName>
        <fullName evidence="2">Peptidase inhibitor I78 family protein</fullName>
    </submittedName>
</protein>
<dbReference type="AlphaFoldDB" id="A0A1H9ILJ3"/>
<dbReference type="PROSITE" id="PS51257">
    <property type="entry name" value="PROKAR_LIPOPROTEIN"/>
    <property type="match status" value="1"/>
</dbReference>